<dbReference type="RefSeq" id="WP_350393440.1">
    <property type="nucleotide sequence ID" value="NZ_JBELQE010000048.1"/>
</dbReference>
<gene>
    <name evidence="2" type="ORF">ABS772_07575</name>
</gene>
<feature type="compositionally biased region" description="Basic and acidic residues" evidence="1">
    <location>
        <begin position="79"/>
        <end position="102"/>
    </location>
</feature>
<feature type="compositionally biased region" description="Polar residues" evidence="1">
    <location>
        <begin position="146"/>
        <end position="156"/>
    </location>
</feature>
<dbReference type="InterPro" id="IPR016775">
    <property type="entry name" value="Nodulation_NolB"/>
</dbReference>
<keyword evidence="3" id="KW-1185">Reference proteome</keyword>
<protein>
    <submittedName>
        <fullName evidence="2">Nodulation protein NolB</fullName>
    </submittedName>
</protein>
<name>A0ABV1QK52_9HYPH</name>
<organism evidence="2 3">
    <name type="scientific">Methylorubrum podarium</name>
    <dbReference type="NCBI Taxonomy" id="200476"/>
    <lineage>
        <taxon>Bacteria</taxon>
        <taxon>Pseudomonadati</taxon>
        <taxon>Pseudomonadota</taxon>
        <taxon>Alphaproteobacteria</taxon>
        <taxon>Hyphomicrobiales</taxon>
        <taxon>Methylobacteriaceae</taxon>
        <taxon>Methylorubrum</taxon>
    </lineage>
</organism>
<reference evidence="2 3" key="1">
    <citation type="submission" date="2024-06" db="EMBL/GenBank/DDBJ databases">
        <authorList>
            <person name="Campbell A.G."/>
        </authorList>
    </citation>
    <scope>NUCLEOTIDE SEQUENCE [LARGE SCALE GENOMIC DNA]</scope>
    <source>
        <strain evidence="2 3">EM12</strain>
    </source>
</reference>
<dbReference type="EMBL" id="JBELQE010000048">
    <property type="protein sequence ID" value="MER2249772.1"/>
    <property type="molecule type" value="Genomic_DNA"/>
</dbReference>
<accession>A0ABV1QK52</accession>
<proteinExistence type="predicted"/>
<evidence type="ECO:0000313" key="2">
    <source>
        <dbReference type="EMBL" id="MER2249772.1"/>
    </source>
</evidence>
<feature type="compositionally biased region" description="Low complexity" evidence="1">
    <location>
        <begin position="34"/>
        <end position="43"/>
    </location>
</feature>
<dbReference type="Proteomes" id="UP001480955">
    <property type="component" value="Unassembled WGS sequence"/>
</dbReference>
<feature type="region of interest" description="Disordered" evidence="1">
    <location>
        <begin position="11"/>
        <end position="161"/>
    </location>
</feature>
<dbReference type="Pfam" id="PF17398">
    <property type="entry name" value="NolB"/>
    <property type="match status" value="1"/>
</dbReference>
<feature type="compositionally biased region" description="Low complexity" evidence="1">
    <location>
        <begin position="103"/>
        <end position="116"/>
    </location>
</feature>
<sequence length="196" mass="19623">MAVEAIASGLGGIGGAGPVRGVEAVDFGPGLGKAPDAAQSPAPSSAPPVREASLEARTAGLESPARPGAAAEVRAAPRHAGDSIGHRVLDGMDRVQRGDLAWRGRPGPAGAAPDGPTLKVATRQPGPAESAMRPDAYRGPEIAGHPTTQPGQSSNPGFDGMLRQLEQVSGQVVQVSVVTKTTSSFTGSLNKLLSSG</sequence>
<evidence type="ECO:0000256" key="1">
    <source>
        <dbReference type="SAM" id="MobiDB-lite"/>
    </source>
</evidence>
<feature type="compositionally biased region" description="Low complexity" evidence="1">
    <location>
        <begin position="64"/>
        <end position="74"/>
    </location>
</feature>
<comment type="caution">
    <text evidence="2">The sequence shown here is derived from an EMBL/GenBank/DDBJ whole genome shotgun (WGS) entry which is preliminary data.</text>
</comment>
<evidence type="ECO:0000313" key="3">
    <source>
        <dbReference type="Proteomes" id="UP001480955"/>
    </source>
</evidence>